<dbReference type="Proteomes" id="UP001595891">
    <property type="component" value="Unassembled WGS sequence"/>
</dbReference>
<dbReference type="InterPro" id="IPR029063">
    <property type="entry name" value="SAM-dependent_MTases_sf"/>
</dbReference>
<evidence type="ECO:0000313" key="4">
    <source>
        <dbReference type="Proteomes" id="UP001595891"/>
    </source>
</evidence>
<dbReference type="EMBL" id="JBHSFN010000010">
    <property type="protein sequence ID" value="MFC4587922.1"/>
    <property type="molecule type" value="Genomic_DNA"/>
</dbReference>
<dbReference type="InterPro" id="IPR007213">
    <property type="entry name" value="Ppm1/Ppm2/Tcmp"/>
</dbReference>
<sequence>MTDSEIDGAALDGVAATCLWTLRNRAEESAHPGSAFHDPLAELLYRRIDYDYERFGKPGQTHPMRALALDLAIRAYLDLRPDATVVALGEGLQTTYWRLGRPGVDWLSVDLPPVIDVRTRLLPQEPRMTAIPASALDRSWMDVADPGRGVFISAEGLFMYFERDQVMSLIADCAARFPGGRLFFDSIPPWFRDKTLKGYPLSDRYTAPPMPFSMSVSEAARLPARIPGVSTAEDLQPPLGRRAWRSRTLRKVAVLPGLRDRRPSITLLNFAADGG</sequence>
<dbReference type="PIRSF" id="PIRSF028177">
    <property type="entry name" value="Polyketide_synth_Omtfrase_TcmP"/>
    <property type="match status" value="1"/>
</dbReference>
<dbReference type="SUPFAM" id="SSF53335">
    <property type="entry name" value="S-adenosyl-L-methionine-dependent methyltransferases"/>
    <property type="match status" value="1"/>
</dbReference>
<evidence type="ECO:0000256" key="2">
    <source>
        <dbReference type="ARBA" id="ARBA00022679"/>
    </source>
</evidence>
<protein>
    <submittedName>
        <fullName evidence="3">Class I SAM-dependent methyltransferase</fullName>
    </submittedName>
</protein>
<dbReference type="RefSeq" id="WP_262840696.1">
    <property type="nucleotide sequence ID" value="NZ_JANZYP010000002.1"/>
</dbReference>
<proteinExistence type="predicted"/>
<dbReference type="GO" id="GO:0032259">
    <property type="term" value="P:methylation"/>
    <property type="evidence" value="ECO:0007669"/>
    <property type="project" value="UniProtKB-KW"/>
</dbReference>
<dbReference type="InterPro" id="IPR016874">
    <property type="entry name" value="TcmP-like"/>
</dbReference>
<evidence type="ECO:0000256" key="1">
    <source>
        <dbReference type="ARBA" id="ARBA00022603"/>
    </source>
</evidence>
<evidence type="ECO:0000313" key="3">
    <source>
        <dbReference type="EMBL" id="MFC4587922.1"/>
    </source>
</evidence>
<keyword evidence="2" id="KW-0808">Transferase</keyword>
<dbReference type="Gene3D" id="3.40.50.150">
    <property type="entry name" value="Vaccinia Virus protein VP39"/>
    <property type="match status" value="1"/>
</dbReference>
<gene>
    <name evidence="3" type="ORF">ACFO8L_17655</name>
</gene>
<name>A0ABV9EES5_9ACTN</name>
<accession>A0ABV9EES5</accession>
<dbReference type="PANTHER" id="PTHR43619:SF2">
    <property type="entry name" value="S-ADENOSYL-L-METHIONINE-DEPENDENT METHYLTRANSFERASES SUPERFAMILY PROTEIN"/>
    <property type="match status" value="1"/>
</dbReference>
<dbReference type="Pfam" id="PF04072">
    <property type="entry name" value="LCM"/>
    <property type="match status" value="1"/>
</dbReference>
<comment type="caution">
    <text evidence="3">The sequence shown here is derived from an EMBL/GenBank/DDBJ whole genome shotgun (WGS) entry which is preliminary data.</text>
</comment>
<keyword evidence="4" id="KW-1185">Reference proteome</keyword>
<reference evidence="4" key="1">
    <citation type="journal article" date="2019" name="Int. J. Syst. Evol. Microbiol.">
        <title>The Global Catalogue of Microorganisms (GCM) 10K type strain sequencing project: providing services to taxonomists for standard genome sequencing and annotation.</title>
        <authorList>
            <consortium name="The Broad Institute Genomics Platform"/>
            <consortium name="The Broad Institute Genome Sequencing Center for Infectious Disease"/>
            <person name="Wu L."/>
            <person name="Ma J."/>
        </authorList>
    </citation>
    <scope>NUCLEOTIDE SEQUENCE [LARGE SCALE GENOMIC DNA]</scope>
    <source>
        <strain evidence="4">CCUG 49560</strain>
    </source>
</reference>
<dbReference type="PANTHER" id="PTHR43619">
    <property type="entry name" value="S-ADENOSYL-L-METHIONINE-DEPENDENT METHYLTRANSFERASE YKTD-RELATED"/>
    <property type="match status" value="1"/>
</dbReference>
<dbReference type="GO" id="GO:0008168">
    <property type="term" value="F:methyltransferase activity"/>
    <property type="evidence" value="ECO:0007669"/>
    <property type="project" value="UniProtKB-KW"/>
</dbReference>
<keyword evidence="1 3" id="KW-0489">Methyltransferase</keyword>
<organism evidence="3 4">
    <name type="scientific">Sphaerisporangium corydalis</name>
    <dbReference type="NCBI Taxonomy" id="1441875"/>
    <lineage>
        <taxon>Bacteria</taxon>
        <taxon>Bacillati</taxon>
        <taxon>Actinomycetota</taxon>
        <taxon>Actinomycetes</taxon>
        <taxon>Streptosporangiales</taxon>
        <taxon>Streptosporangiaceae</taxon>
        <taxon>Sphaerisporangium</taxon>
    </lineage>
</organism>